<evidence type="ECO:0000313" key="2">
    <source>
        <dbReference type="EMBL" id="MBB2156326.1"/>
    </source>
</evidence>
<feature type="chain" id="PRO_5041103600" evidence="1">
    <location>
        <begin position="23"/>
        <end position="168"/>
    </location>
</feature>
<evidence type="ECO:0000313" key="3">
    <source>
        <dbReference type="Proteomes" id="UP000550787"/>
    </source>
</evidence>
<accession>A0A7W4FEJ4</accession>
<dbReference type="OMA" id="VMGITTF"/>
<feature type="signal peptide" evidence="1">
    <location>
        <begin position="1"/>
        <end position="22"/>
    </location>
</feature>
<dbReference type="AlphaFoldDB" id="A0A7W4FEJ4"/>
<comment type="caution">
    <text evidence="2">The sequence shown here is derived from an EMBL/GenBank/DDBJ whole genome shotgun (WGS) entry which is preliminary data.</text>
</comment>
<gene>
    <name evidence="2" type="ORF">HLH33_08385</name>
</gene>
<proteinExistence type="predicted"/>
<sequence>MKTRLIILAAALAVSLPLSAMAQQQAPQQGQPTAAEQAAFQRDMEAAAQYRLPNDFLPRMTATVRAVQAANIAPPNAPNLSLAQTIDRTAAIPGLAPILAAHGFTPRDFVMGITTFGLTEALIQQPPPPGAHAPTPNPANVALIRNSPQEAQALMQAMGGPAGPGQQQ</sequence>
<reference evidence="2 3" key="1">
    <citation type="submission" date="2020-04" db="EMBL/GenBank/DDBJ databases">
        <title>Description of novel Gluconacetobacter.</title>
        <authorList>
            <person name="Sombolestani A."/>
        </authorList>
    </citation>
    <scope>NUCLEOTIDE SEQUENCE [LARGE SCALE GENOMIC DNA]</scope>
    <source>
        <strain evidence="2 3">LMG 7603</strain>
    </source>
</reference>
<dbReference type="RefSeq" id="WP_012226331.1">
    <property type="nucleotide sequence ID" value="NZ_JABEQG010000012.1"/>
</dbReference>
<protein>
    <submittedName>
        <fullName evidence="2">Uncharacterized protein</fullName>
    </submittedName>
</protein>
<evidence type="ECO:0000256" key="1">
    <source>
        <dbReference type="SAM" id="SignalP"/>
    </source>
</evidence>
<keyword evidence="1" id="KW-0732">Signal</keyword>
<name>A0A7W4FEJ4_GLUDI</name>
<organism evidence="2 3">
    <name type="scientific">Gluconacetobacter diazotrophicus</name>
    <name type="common">Acetobacter diazotrophicus</name>
    <dbReference type="NCBI Taxonomy" id="33996"/>
    <lineage>
        <taxon>Bacteria</taxon>
        <taxon>Pseudomonadati</taxon>
        <taxon>Pseudomonadota</taxon>
        <taxon>Alphaproteobacteria</taxon>
        <taxon>Acetobacterales</taxon>
        <taxon>Acetobacteraceae</taxon>
        <taxon>Gluconacetobacter</taxon>
    </lineage>
</organism>
<dbReference type="EMBL" id="JABEQG010000012">
    <property type="protein sequence ID" value="MBB2156326.1"/>
    <property type="molecule type" value="Genomic_DNA"/>
</dbReference>
<dbReference type="Proteomes" id="UP000550787">
    <property type="component" value="Unassembled WGS sequence"/>
</dbReference>